<keyword evidence="3" id="KW-1185">Reference proteome</keyword>
<dbReference type="EMBL" id="JANPWB010000009">
    <property type="protein sequence ID" value="KAJ1155030.1"/>
    <property type="molecule type" value="Genomic_DNA"/>
</dbReference>
<feature type="region of interest" description="Disordered" evidence="1">
    <location>
        <begin position="73"/>
        <end position="99"/>
    </location>
</feature>
<evidence type="ECO:0000313" key="3">
    <source>
        <dbReference type="Proteomes" id="UP001066276"/>
    </source>
</evidence>
<organism evidence="2 3">
    <name type="scientific">Pleurodeles waltl</name>
    <name type="common">Iberian ribbed newt</name>
    <dbReference type="NCBI Taxonomy" id="8319"/>
    <lineage>
        <taxon>Eukaryota</taxon>
        <taxon>Metazoa</taxon>
        <taxon>Chordata</taxon>
        <taxon>Craniata</taxon>
        <taxon>Vertebrata</taxon>
        <taxon>Euteleostomi</taxon>
        <taxon>Amphibia</taxon>
        <taxon>Batrachia</taxon>
        <taxon>Caudata</taxon>
        <taxon>Salamandroidea</taxon>
        <taxon>Salamandridae</taxon>
        <taxon>Pleurodelinae</taxon>
        <taxon>Pleurodeles</taxon>
    </lineage>
</organism>
<dbReference type="AlphaFoldDB" id="A0AAV7RVT7"/>
<accession>A0AAV7RVT7</accession>
<evidence type="ECO:0000313" key="2">
    <source>
        <dbReference type="EMBL" id="KAJ1155030.1"/>
    </source>
</evidence>
<dbReference type="Proteomes" id="UP001066276">
    <property type="component" value="Chromosome 5"/>
</dbReference>
<reference evidence="2" key="1">
    <citation type="journal article" date="2022" name="bioRxiv">
        <title>Sequencing and chromosome-scale assembly of the giantPleurodeles waltlgenome.</title>
        <authorList>
            <person name="Brown T."/>
            <person name="Elewa A."/>
            <person name="Iarovenko S."/>
            <person name="Subramanian E."/>
            <person name="Araus A.J."/>
            <person name="Petzold A."/>
            <person name="Susuki M."/>
            <person name="Suzuki K.-i.T."/>
            <person name="Hayashi T."/>
            <person name="Toyoda A."/>
            <person name="Oliveira C."/>
            <person name="Osipova E."/>
            <person name="Leigh N.D."/>
            <person name="Simon A."/>
            <person name="Yun M.H."/>
        </authorList>
    </citation>
    <scope>NUCLEOTIDE SEQUENCE</scope>
    <source>
        <strain evidence="2">20211129_DDA</strain>
        <tissue evidence="2">Liver</tissue>
    </source>
</reference>
<feature type="compositionally biased region" description="Polar residues" evidence="1">
    <location>
        <begin position="75"/>
        <end position="90"/>
    </location>
</feature>
<evidence type="ECO:0000256" key="1">
    <source>
        <dbReference type="SAM" id="MobiDB-lite"/>
    </source>
</evidence>
<name>A0AAV7RVT7_PLEWA</name>
<protein>
    <submittedName>
        <fullName evidence="2">Uncharacterized protein</fullName>
    </submittedName>
</protein>
<comment type="caution">
    <text evidence="2">The sequence shown here is derived from an EMBL/GenBank/DDBJ whole genome shotgun (WGS) entry which is preliminary data.</text>
</comment>
<sequence>MTRGSSTSSLSSPFHHLLVATARRENTGRVAPKPQTVSCAHVQSPVMPGGKMAGKPSGKPARQLLFSEALLHPRPTSSTTGSQLTNQAHTMTDPAQEATKEHILQEITVVGRRLEEMDCAITSLTAKRDPCIAGFQSRVAGLEHRVSTMEDHINTAADRDQELLNLCSKLIDLEDRSHRDNVRLFRFPEHIEVMDIQSFLRDAVPKLTDLTFNPPLDFQRVHRLGPK</sequence>
<gene>
    <name evidence="2" type="ORF">NDU88_007766</name>
</gene>
<proteinExistence type="predicted"/>